<dbReference type="PIRSF" id="PIRSF009320">
    <property type="entry name" value="Nuc_binding_HP_1000"/>
    <property type="match status" value="1"/>
</dbReference>
<dbReference type="FunFam" id="3.40.50.300:FF:000285">
    <property type="entry name" value="Sporulation initiation inhibitor Soj"/>
    <property type="match status" value="1"/>
</dbReference>
<dbReference type="InterPro" id="IPR050678">
    <property type="entry name" value="DNA_Partitioning_ATPase"/>
</dbReference>
<feature type="non-terminal residue" evidence="2">
    <location>
        <position position="249"/>
    </location>
</feature>
<dbReference type="InterPro" id="IPR027417">
    <property type="entry name" value="P-loop_NTPase"/>
</dbReference>
<dbReference type="Pfam" id="PF13614">
    <property type="entry name" value="AAA_31"/>
    <property type="match status" value="1"/>
</dbReference>
<proteinExistence type="predicted"/>
<dbReference type="PRINTS" id="PR00091">
    <property type="entry name" value="NITROGNASEII"/>
</dbReference>
<protein>
    <recommendedName>
        <fullName evidence="1">AAA domain-containing protein</fullName>
    </recommendedName>
</protein>
<comment type="caution">
    <text evidence="2">The sequence shown here is derived from an EMBL/GenBank/DDBJ whole genome shotgun (WGS) entry which is preliminary data.</text>
</comment>
<gene>
    <name evidence="2" type="ORF">S01H1_30838</name>
</gene>
<reference evidence="2" key="1">
    <citation type="journal article" date="2014" name="Front. Microbiol.">
        <title>High frequency of phylogenetically diverse reductive dehalogenase-homologous genes in deep subseafloor sedimentary metagenomes.</title>
        <authorList>
            <person name="Kawai M."/>
            <person name="Futagami T."/>
            <person name="Toyoda A."/>
            <person name="Takaki Y."/>
            <person name="Nishi S."/>
            <person name="Hori S."/>
            <person name="Arai W."/>
            <person name="Tsubouchi T."/>
            <person name="Morono Y."/>
            <person name="Uchiyama I."/>
            <person name="Ito T."/>
            <person name="Fujiyama A."/>
            <person name="Inagaki F."/>
            <person name="Takami H."/>
        </authorList>
    </citation>
    <scope>NUCLEOTIDE SEQUENCE</scope>
    <source>
        <strain evidence="2">Expedition CK06-06</strain>
    </source>
</reference>
<feature type="domain" description="AAA" evidence="1">
    <location>
        <begin position="6"/>
        <end position="181"/>
    </location>
</feature>
<organism evidence="2">
    <name type="scientific">marine sediment metagenome</name>
    <dbReference type="NCBI Taxonomy" id="412755"/>
    <lineage>
        <taxon>unclassified sequences</taxon>
        <taxon>metagenomes</taxon>
        <taxon>ecological metagenomes</taxon>
    </lineage>
</organism>
<dbReference type="EMBL" id="BARS01019001">
    <property type="protein sequence ID" value="GAF86687.1"/>
    <property type="molecule type" value="Genomic_DNA"/>
</dbReference>
<dbReference type="PANTHER" id="PTHR13696">
    <property type="entry name" value="P-LOOP CONTAINING NUCLEOSIDE TRIPHOSPHATE HYDROLASE"/>
    <property type="match status" value="1"/>
</dbReference>
<evidence type="ECO:0000313" key="2">
    <source>
        <dbReference type="EMBL" id="GAF86687.1"/>
    </source>
</evidence>
<sequence length="249" mass="26888">MGTMGRVYAVANQKGGVGKTTTAVNLGACLAEGGKRVLLVDADPQSNATSSLGIDKHALTRSLYDVLVRPELASSLITLTRCVGLDILPSSPAMAGAQVEMVEMAEREMRLRWAIEPLRERYDFVFIDTPPSLGLLTVNALVAADGVIIPVQCEYLPLEGLTQLLHTIQLVRQTLNPDLVIRGLVLTMYDSRTNLARQVVAEVRQHFADLALDSIIPRNVRLSEAPSYGEPITSYAPKSSGGRAYAALC</sequence>
<name>X0TEU0_9ZZZZ</name>
<dbReference type="InterPro" id="IPR025669">
    <property type="entry name" value="AAA_dom"/>
</dbReference>
<evidence type="ECO:0000259" key="1">
    <source>
        <dbReference type="Pfam" id="PF13614"/>
    </source>
</evidence>
<dbReference type="CDD" id="cd02042">
    <property type="entry name" value="ParAB_family"/>
    <property type="match status" value="1"/>
</dbReference>
<dbReference type="SUPFAM" id="SSF52540">
    <property type="entry name" value="P-loop containing nucleoside triphosphate hydrolases"/>
    <property type="match status" value="1"/>
</dbReference>
<dbReference type="PANTHER" id="PTHR13696:SF52">
    <property type="entry name" value="PARA FAMILY PROTEIN CT_582"/>
    <property type="match status" value="1"/>
</dbReference>
<accession>X0TEU0</accession>
<dbReference type="AlphaFoldDB" id="X0TEU0"/>
<dbReference type="Gene3D" id="3.40.50.300">
    <property type="entry name" value="P-loop containing nucleotide triphosphate hydrolases"/>
    <property type="match status" value="1"/>
</dbReference>